<organism evidence="3 4">
    <name type="scientific">Salinisphaera shabanensis E1L3A</name>
    <dbReference type="NCBI Taxonomy" id="1033802"/>
    <lineage>
        <taxon>Bacteria</taxon>
        <taxon>Pseudomonadati</taxon>
        <taxon>Pseudomonadota</taxon>
        <taxon>Gammaproteobacteria</taxon>
        <taxon>Salinisphaerales</taxon>
        <taxon>Salinisphaeraceae</taxon>
        <taxon>Salinisphaera</taxon>
    </lineage>
</organism>
<reference evidence="3 4" key="1">
    <citation type="journal article" date="2011" name="J. Bacteriol.">
        <title>Genome sequence of Salinisphaera shabanensis, a gammaproteobacterium from the harsh, variable environment of the brine-seawater interface of the Shaban Deep in the Red Sea.</title>
        <authorList>
            <person name="Antunes A."/>
            <person name="Alam I."/>
            <person name="Bajic V.B."/>
            <person name="Stingl U."/>
        </authorList>
    </citation>
    <scope>NUCLEOTIDE SEQUENCE [LARGE SCALE GENOMIC DNA]</scope>
    <source>
        <strain evidence="3 4">E1L3A</strain>
    </source>
</reference>
<evidence type="ECO:0000256" key="1">
    <source>
        <dbReference type="SAM" id="MobiDB-lite"/>
    </source>
</evidence>
<evidence type="ECO:0000256" key="2">
    <source>
        <dbReference type="SAM" id="SignalP"/>
    </source>
</evidence>
<evidence type="ECO:0000313" key="3">
    <source>
        <dbReference type="EMBL" id="ERJ20778.1"/>
    </source>
</evidence>
<comment type="caution">
    <text evidence="3">The sequence shown here is derived from an EMBL/GenBank/DDBJ whole genome shotgun (WGS) entry which is preliminary data.</text>
</comment>
<accession>U2G3T7</accession>
<gene>
    <name evidence="3" type="ORF">SSPSH_000120</name>
</gene>
<dbReference type="AlphaFoldDB" id="U2G3T7"/>
<keyword evidence="2" id="KW-0732">Signal</keyword>
<keyword evidence="4" id="KW-1185">Reference proteome</keyword>
<feature type="chain" id="PRO_5004628037" evidence="2">
    <location>
        <begin position="27"/>
        <end position="302"/>
    </location>
</feature>
<feature type="signal peptide" evidence="2">
    <location>
        <begin position="1"/>
        <end position="26"/>
    </location>
</feature>
<dbReference type="EMBL" id="AFNV02000001">
    <property type="protein sequence ID" value="ERJ20778.1"/>
    <property type="molecule type" value="Genomic_DNA"/>
</dbReference>
<sequence length="302" mass="31770">MKNKVMTTMPCLVASLLCGASPLAFAQMADESTRSAPNSDSPSQVQYESSEPSGPADKIYGSVGLDFASHFVSYGGDVWGGGHDFYGSQSTKFAYIDLGADLPNGFALTFGAWSDINNNADEDTIGGNIQEIDVYGGLTYTAGAVTLGAIYQQWYYGGDTERVLDLSVGYDDSALWGGDFALNPSFLTHIRVNGQEGQDDGAVFVGAIEPAFDLVDSPTTPVSLSIPMSVGFMTDEFQGGDSGFGYASIGATASMGLGFIPAGYGDWSLAVNTTYYHTDEDVIPGNPEDDFLTGTVSIGMAF</sequence>
<feature type="region of interest" description="Disordered" evidence="1">
    <location>
        <begin position="31"/>
        <end position="54"/>
    </location>
</feature>
<proteinExistence type="predicted"/>
<name>U2G3T7_9GAMM</name>
<protein>
    <submittedName>
        <fullName evidence="3">Uncharacterized protein</fullName>
    </submittedName>
</protein>
<dbReference type="eggNOG" id="ENOG5032KSV">
    <property type="taxonomic scope" value="Bacteria"/>
</dbReference>
<dbReference type="Proteomes" id="UP000006242">
    <property type="component" value="Unassembled WGS sequence"/>
</dbReference>
<feature type="compositionally biased region" description="Polar residues" evidence="1">
    <location>
        <begin position="34"/>
        <end position="52"/>
    </location>
</feature>
<evidence type="ECO:0000313" key="4">
    <source>
        <dbReference type="Proteomes" id="UP000006242"/>
    </source>
</evidence>
<reference evidence="3 4" key="2">
    <citation type="journal article" date="2013" name="PLoS ONE">
        <title>INDIGO - INtegrated Data Warehouse of MIcrobial GenOmes with Examples from the Red Sea Extremophiles.</title>
        <authorList>
            <person name="Alam I."/>
            <person name="Antunes A."/>
            <person name="Kamau A.A."/>
            <person name="Ba Alawi W."/>
            <person name="Kalkatawi M."/>
            <person name="Stingl U."/>
            <person name="Bajic V.B."/>
        </authorList>
    </citation>
    <scope>NUCLEOTIDE SEQUENCE [LARGE SCALE GENOMIC DNA]</scope>
    <source>
        <strain evidence="3 4">E1L3A</strain>
    </source>
</reference>